<sequence>MYENTKIIATIIPPIKILELKKSEYIGSEEVVEGSLIEPTNEVKRIYPITNKGKNLPHPVLLGRLLGI</sequence>
<gene>
    <name evidence="1" type="ORF">AMQ74_01421</name>
</gene>
<organism evidence="1 2">
    <name type="scientific">Candidatus Methanofastidiosum methylothiophilum</name>
    <dbReference type="NCBI Taxonomy" id="1705564"/>
    <lineage>
        <taxon>Archaea</taxon>
        <taxon>Methanobacteriati</taxon>
        <taxon>Methanobacteriota</taxon>
        <taxon>Stenosarchaea group</taxon>
        <taxon>Candidatus Methanofastidiosia</taxon>
        <taxon>Candidatus Methanofastidiosales</taxon>
        <taxon>Candidatus Methanofastidiosaceae</taxon>
        <taxon>Candidatus Methanofastidiosum</taxon>
    </lineage>
</organism>
<accession>A0A150IWT6</accession>
<dbReference type="AlphaFoldDB" id="A0A150IWT6"/>
<dbReference type="Proteomes" id="UP000075578">
    <property type="component" value="Unassembled WGS sequence"/>
</dbReference>
<comment type="caution">
    <text evidence="1">The sequence shown here is derived from an EMBL/GenBank/DDBJ whole genome shotgun (WGS) entry which is preliminary data.</text>
</comment>
<evidence type="ECO:0000313" key="1">
    <source>
        <dbReference type="EMBL" id="KYC49469.1"/>
    </source>
</evidence>
<evidence type="ECO:0000313" key="2">
    <source>
        <dbReference type="Proteomes" id="UP000075578"/>
    </source>
</evidence>
<dbReference type="EMBL" id="LNGD01000103">
    <property type="protein sequence ID" value="KYC49469.1"/>
    <property type="molecule type" value="Genomic_DNA"/>
</dbReference>
<reference evidence="1 2" key="1">
    <citation type="journal article" date="2016" name="ISME J.">
        <title>Chasing the elusive Euryarchaeota class WSA2: genomes reveal a uniquely fastidious methyl-reducing methanogen.</title>
        <authorList>
            <person name="Nobu M.K."/>
            <person name="Narihiro T."/>
            <person name="Kuroda K."/>
            <person name="Mei R."/>
            <person name="Liu W.T."/>
        </authorList>
    </citation>
    <scope>NUCLEOTIDE SEQUENCE [LARGE SCALE GENOMIC DNA]</scope>
    <source>
        <strain evidence="1">U1lsi0528_Bin089</strain>
    </source>
</reference>
<proteinExistence type="predicted"/>
<name>A0A150IWT6_9EURY</name>
<protein>
    <submittedName>
        <fullName evidence="1">Uncharacterized protein</fullName>
    </submittedName>
</protein>